<evidence type="ECO:0000313" key="3">
    <source>
        <dbReference type="Proteomes" id="UP000292958"/>
    </source>
</evidence>
<evidence type="ECO:0000256" key="1">
    <source>
        <dbReference type="SAM" id="Phobius"/>
    </source>
</evidence>
<name>A0A4Q7YPC9_9BACT</name>
<feature type="transmembrane region" description="Helical" evidence="1">
    <location>
        <begin position="25"/>
        <end position="51"/>
    </location>
</feature>
<dbReference type="Pfam" id="PF04224">
    <property type="entry name" value="DUF417"/>
    <property type="match status" value="1"/>
</dbReference>
<dbReference type="RefSeq" id="WP_130417515.1">
    <property type="nucleotide sequence ID" value="NZ_SHKW01000001.1"/>
</dbReference>
<organism evidence="2 3">
    <name type="scientific">Edaphobacter modestus</name>
    <dbReference type="NCBI Taxonomy" id="388466"/>
    <lineage>
        <taxon>Bacteria</taxon>
        <taxon>Pseudomonadati</taxon>
        <taxon>Acidobacteriota</taxon>
        <taxon>Terriglobia</taxon>
        <taxon>Terriglobales</taxon>
        <taxon>Acidobacteriaceae</taxon>
        <taxon>Edaphobacter</taxon>
    </lineage>
</organism>
<dbReference type="PANTHER" id="PTHR40106:SF1">
    <property type="entry name" value="INNER MEMBRANE PROTEIN RCLC"/>
    <property type="match status" value="1"/>
</dbReference>
<dbReference type="Proteomes" id="UP000292958">
    <property type="component" value="Unassembled WGS sequence"/>
</dbReference>
<feature type="transmembrane region" description="Helical" evidence="1">
    <location>
        <begin position="135"/>
        <end position="155"/>
    </location>
</feature>
<protein>
    <submittedName>
        <fullName evidence="2">Putative membrane protein YkgB</fullName>
    </submittedName>
</protein>
<dbReference type="GO" id="GO:1901530">
    <property type="term" value="P:response to hypochlorite"/>
    <property type="evidence" value="ECO:0007669"/>
    <property type="project" value="TreeGrafter"/>
</dbReference>
<feature type="transmembrane region" description="Helical" evidence="1">
    <location>
        <begin position="111"/>
        <end position="128"/>
    </location>
</feature>
<dbReference type="InterPro" id="IPR007339">
    <property type="entry name" value="RclC-like"/>
</dbReference>
<gene>
    <name evidence="2" type="ORF">BDD14_0641</name>
</gene>
<dbReference type="EMBL" id="SHKW01000001">
    <property type="protein sequence ID" value="RZU39280.1"/>
    <property type="molecule type" value="Genomic_DNA"/>
</dbReference>
<proteinExistence type="predicted"/>
<keyword evidence="1" id="KW-0812">Transmembrane</keyword>
<dbReference type="AlphaFoldDB" id="A0A4Q7YPC9"/>
<feature type="transmembrane region" description="Helical" evidence="1">
    <location>
        <begin position="181"/>
        <end position="204"/>
    </location>
</feature>
<evidence type="ECO:0000313" key="2">
    <source>
        <dbReference type="EMBL" id="RZU39280.1"/>
    </source>
</evidence>
<accession>A0A4Q7YPC9</accession>
<keyword evidence="3" id="KW-1185">Reference proteome</keyword>
<reference evidence="2 3" key="1">
    <citation type="submission" date="2019-02" db="EMBL/GenBank/DDBJ databases">
        <title>Genomic Encyclopedia of Archaeal and Bacterial Type Strains, Phase II (KMG-II): from individual species to whole genera.</title>
        <authorList>
            <person name="Goeker M."/>
        </authorList>
    </citation>
    <scope>NUCLEOTIDE SEQUENCE [LARGE SCALE GENOMIC DNA]</scope>
    <source>
        <strain evidence="2 3">DSM 18101</strain>
    </source>
</reference>
<dbReference type="GO" id="GO:0005886">
    <property type="term" value="C:plasma membrane"/>
    <property type="evidence" value="ECO:0007669"/>
    <property type="project" value="TreeGrafter"/>
</dbReference>
<keyword evidence="1" id="KW-0472">Membrane</keyword>
<sequence length="212" mass="23157">MSTQSISAANLVGKLLPKVTGVKRVYLWAANLNCIGMGMLRFGLVIVLLWIGGLKFASYEADSIVPLVANSPLVSFLYHHRAPEYRKYMNKEGEAIRGHQQWHESNGTYPVSYGLGAIVIILGLLIAFHPLFPQVAAVGSFLLIGMSCVTLSFLFTTPEAWVPALDDAHHGFPYLSGVGRLIIKDCIMLGAAIVTMADSARAYLNLARNHTR</sequence>
<comment type="caution">
    <text evidence="2">The sequence shown here is derived from an EMBL/GenBank/DDBJ whole genome shotgun (WGS) entry which is preliminary data.</text>
</comment>
<keyword evidence="1" id="KW-1133">Transmembrane helix</keyword>
<dbReference type="OrthoDB" id="1118972at2"/>
<dbReference type="PANTHER" id="PTHR40106">
    <property type="entry name" value="INNER MEMBRANE PROTEIN RCLC"/>
    <property type="match status" value="1"/>
</dbReference>